<dbReference type="KEGG" id="jsv:CNX70_12375"/>
<dbReference type="PANTHER" id="PTHR43531:SF14">
    <property type="entry name" value="METHYL-ACCEPTING CHEMOTAXIS PROTEIN I-RELATED"/>
    <property type="match status" value="1"/>
</dbReference>
<comment type="similarity">
    <text evidence="3">Belongs to the methyl-accepting chemotaxis (MCP) protein family.</text>
</comment>
<dbReference type="AlphaFoldDB" id="A0A290WVD0"/>
<feature type="transmembrane region" description="Helical" evidence="5">
    <location>
        <begin position="6"/>
        <end position="27"/>
    </location>
</feature>
<dbReference type="InterPro" id="IPR047347">
    <property type="entry name" value="YvaQ-like_sensor"/>
</dbReference>
<protein>
    <submittedName>
        <fullName evidence="8">Methyl-accepting chemotaxis protein</fullName>
    </submittedName>
</protein>
<keyword evidence="2" id="KW-0488">Methylation</keyword>
<dbReference type="InterPro" id="IPR003660">
    <property type="entry name" value="HAMP_dom"/>
</dbReference>
<dbReference type="GO" id="GO:0007165">
    <property type="term" value="P:signal transduction"/>
    <property type="evidence" value="ECO:0007669"/>
    <property type="project" value="UniProtKB-KW"/>
</dbReference>
<proteinExistence type="inferred from homology"/>
<feature type="transmembrane region" description="Helical" evidence="5">
    <location>
        <begin position="185"/>
        <end position="205"/>
    </location>
</feature>
<dbReference type="Pfam" id="PF12729">
    <property type="entry name" value="4HB_MCP_1"/>
    <property type="match status" value="1"/>
</dbReference>
<dbReference type="CDD" id="cd06225">
    <property type="entry name" value="HAMP"/>
    <property type="match status" value="1"/>
</dbReference>
<evidence type="ECO:0000313" key="8">
    <source>
        <dbReference type="EMBL" id="ATD60869.1"/>
    </source>
</evidence>
<reference evidence="8 9" key="1">
    <citation type="submission" date="2017-09" db="EMBL/GenBank/DDBJ databases">
        <title>Complete genome sequence of Janthinobacterium svalbardensis PAMC 27463.</title>
        <authorList>
            <person name="Cho Y.-J."/>
            <person name="Cho A."/>
            <person name="Kim O.-S."/>
            <person name="Lee J.-I."/>
        </authorList>
    </citation>
    <scope>NUCLEOTIDE SEQUENCE [LARGE SCALE GENOMIC DNA]</scope>
    <source>
        <strain evidence="8 9">PAMC 27463</strain>
    </source>
</reference>
<sequence length="529" mass="55196">MKIGVRLGAGFGVVLLLMAVLVGTGLLRLDKIGGLSESIIEKDWAKADAIATIRSTTRSNAALVLELFIHEDPARANAIHGEIDANKATISDALAILDRLIVLPEGKELLATLKQQRKAYVVSFSQADKLLMAGQRAEAAVHVRDDTLPALNRLQKTVNQLNDLQRAVVVHGGQQIQHNITAANMLMASLGTAALLLGVLFAWWVTRSITTPIAYALRVAQAVAAGDLSSKIVADGKDETGQLLQALRDMNTSLASIVGQVRGGTGTIAVASSQIASGNADLSARTEAQASALEETASSMIELTSTVRSNSDNARQADSLARSASTIAQRGGTAMAEVIGTMDAINASSRKIVDIIAVIDGIAFQTNILALNAAVEAARAGEQGRGFAVVASEVRNLAQRSAAAAKEIKELIADSVNRVGQGAQLVSQAGATMDEVVASVGRVSAIVGEISVANHEQSEGIEQINAAIMQMDQTTQQNAALVEEAAAAAAAMHEQAGELETLVSQFKLEQNAVAKAPPRPAPTSTPRLN</sequence>
<dbReference type="SMART" id="SM00283">
    <property type="entry name" value="MA"/>
    <property type="match status" value="1"/>
</dbReference>
<dbReference type="PROSITE" id="PS50885">
    <property type="entry name" value="HAMP"/>
    <property type="match status" value="1"/>
</dbReference>
<dbReference type="Gene3D" id="6.10.340.10">
    <property type="match status" value="1"/>
</dbReference>
<dbReference type="Pfam" id="PF00672">
    <property type="entry name" value="HAMP"/>
    <property type="match status" value="1"/>
</dbReference>
<keyword evidence="4" id="KW-0807">Transducer</keyword>
<evidence type="ECO:0000256" key="4">
    <source>
        <dbReference type="PROSITE-ProRule" id="PRU00284"/>
    </source>
</evidence>
<accession>A0A290WVD0</accession>
<evidence type="ECO:0000256" key="2">
    <source>
        <dbReference type="ARBA" id="ARBA00022481"/>
    </source>
</evidence>
<dbReference type="Pfam" id="PF00015">
    <property type="entry name" value="MCPsignal"/>
    <property type="match status" value="1"/>
</dbReference>
<evidence type="ECO:0000313" key="9">
    <source>
        <dbReference type="Proteomes" id="UP000218437"/>
    </source>
</evidence>
<dbReference type="GO" id="GO:0004888">
    <property type="term" value="F:transmembrane signaling receptor activity"/>
    <property type="evidence" value="ECO:0007669"/>
    <property type="project" value="InterPro"/>
</dbReference>
<evidence type="ECO:0000256" key="3">
    <source>
        <dbReference type="ARBA" id="ARBA00029447"/>
    </source>
</evidence>
<keyword evidence="5" id="KW-0472">Membrane</keyword>
<dbReference type="SMART" id="SM00304">
    <property type="entry name" value="HAMP"/>
    <property type="match status" value="1"/>
</dbReference>
<dbReference type="InterPro" id="IPR004089">
    <property type="entry name" value="MCPsignal_dom"/>
</dbReference>
<evidence type="ECO:0000259" key="6">
    <source>
        <dbReference type="PROSITE" id="PS50111"/>
    </source>
</evidence>
<dbReference type="Proteomes" id="UP000218437">
    <property type="component" value="Chromosome"/>
</dbReference>
<organism evidence="8 9">
    <name type="scientific">Janthinobacterium svalbardensis</name>
    <dbReference type="NCBI Taxonomy" id="368607"/>
    <lineage>
        <taxon>Bacteria</taxon>
        <taxon>Pseudomonadati</taxon>
        <taxon>Pseudomonadota</taxon>
        <taxon>Betaproteobacteria</taxon>
        <taxon>Burkholderiales</taxon>
        <taxon>Oxalobacteraceae</taxon>
        <taxon>Janthinobacterium</taxon>
    </lineage>
</organism>
<keyword evidence="5" id="KW-0812">Transmembrane</keyword>
<dbReference type="GO" id="GO:0005886">
    <property type="term" value="C:plasma membrane"/>
    <property type="evidence" value="ECO:0007669"/>
    <property type="project" value="TreeGrafter"/>
</dbReference>
<dbReference type="PRINTS" id="PR00260">
    <property type="entry name" value="CHEMTRNSDUCR"/>
</dbReference>
<keyword evidence="9" id="KW-1185">Reference proteome</keyword>
<comment type="subcellular location">
    <subcellularLocation>
        <location evidence="1">Membrane</location>
    </subcellularLocation>
</comment>
<feature type="domain" description="HAMP" evidence="7">
    <location>
        <begin position="207"/>
        <end position="259"/>
    </location>
</feature>
<dbReference type="CDD" id="cd11386">
    <property type="entry name" value="MCP_signal"/>
    <property type="match status" value="1"/>
</dbReference>
<name>A0A290WVD0_9BURK</name>
<dbReference type="InterPro" id="IPR051310">
    <property type="entry name" value="MCP_chemotaxis"/>
</dbReference>
<evidence type="ECO:0000259" key="7">
    <source>
        <dbReference type="PROSITE" id="PS50885"/>
    </source>
</evidence>
<keyword evidence="5" id="KW-1133">Transmembrane helix</keyword>
<dbReference type="CDD" id="cd19411">
    <property type="entry name" value="MCP2201-like_sensor"/>
    <property type="match status" value="1"/>
</dbReference>
<gene>
    <name evidence="8" type="ORF">CNX70_12375</name>
</gene>
<evidence type="ECO:0000256" key="1">
    <source>
        <dbReference type="ARBA" id="ARBA00004370"/>
    </source>
</evidence>
<evidence type="ECO:0000256" key="5">
    <source>
        <dbReference type="SAM" id="Phobius"/>
    </source>
</evidence>
<dbReference type="SUPFAM" id="SSF58104">
    <property type="entry name" value="Methyl-accepting chemotaxis protein (MCP) signaling domain"/>
    <property type="match status" value="1"/>
</dbReference>
<dbReference type="InterPro" id="IPR004090">
    <property type="entry name" value="Chemotax_Me-accpt_rcpt"/>
</dbReference>
<dbReference type="GO" id="GO:0006935">
    <property type="term" value="P:chemotaxis"/>
    <property type="evidence" value="ECO:0007669"/>
    <property type="project" value="InterPro"/>
</dbReference>
<dbReference type="PROSITE" id="PS50111">
    <property type="entry name" value="CHEMOTAXIS_TRANSDUC_2"/>
    <property type="match status" value="1"/>
</dbReference>
<dbReference type="InterPro" id="IPR024478">
    <property type="entry name" value="HlyB_4HB_MCP"/>
</dbReference>
<feature type="domain" description="Methyl-accepting transducer" evidence="6">
    <location>
        <begin position="264"/>
        <end position="493"/>
    </location>
</feature>
<dbReference type="PANTHER" id="PTHR43531">
    <property type="entry name" value="PROTEIN ICFG"/>
    <property type="match status" value="1"/>
</dbReference>
<dbReference type="EMBL" id="CP023422">
    <property type="protein sequence ID" value="ATD60869.1"/>
    <property type="molecule type" value="Genomic_DNA"/>
</dbReference>
<dbReference type="Gene3D" id="1.10.287.950">
    <property type="entry name" value="Methyl-accepting chemotaxis protein"/>
    <property type="match status" value="1"/>
</dbReference>
<dbReference type="FunFam" id="1.10.287.950:FF:000001">
    <property type="entry name" value="Methyl-accepting chemotaxis sensory transducer"/>
    <property type="match status" value="1"/>
</dbReference>